<dbReference type="CDD" id="cd07896">
    <property type="entry name" value="Adenylation_kDNA_ligase_like"/>
    <property type="match status" value="1"/>
</dbReference>
<keyword evidence="3" id="KW-0235">DNA replication</keyword>
<proteinExistence type="predicted"/>
<dbReference type="PROSITE" id="PS00333">
    <property type="entry name" value="DNA_LIGASE_A2"/>
    <property type="match status" value="1"/>
</dbReference>
<comment type="caution">
    <text evidence="8">The sequence shown here is derived from an EMBL/GenBank/DDBJ whole genome shotgun (WGS) entry which is preliminary data.</text>
</comment>
<accession>A0A4R6VAR4</accession>
<evidence type="ECO:0000256" key="6">
    <source>
        <dbReference type="ARBA" id="ARBA00034003"/>
    </source>
</evidence>
<keyword evidence="9" id="KW-1185">Reference proteome</keyword>
<protein>
    <submittedName>
        <fullName evidence="8">DNA ligase-1</fullName>
    </submittedName>
</protein>
<dbReference type="PANTHER" id="PTHR47810">
    <property type="entry name" value="DNA LIGASE"/>
    <property type="match status" value="1"/>
</dbReference>
<dbReference type="InterPro" id="IPR012310">
    <property type="entry name" value="DNA_ligase_ATP-dep_cent"/>
</dbReference>
<sequence length="280" mass="32249">MKKLLCALLVLLSPLIYARGPELMLLSEYQQQDIRGWTMSEKLDGVRAYWDGKQLFGRSGLPFVVPDYFTQDFPPFAIDGELFSAQLNFAEISSISRSYQDKGWNKLKLYVFDVPEEKGPLPRRLDKLAQYLAQYPAIPVRIIEQIPIRDRQHMYEFLQRIEKRGGEGIVVRNPAAPYEAKRSNQILKLKTAADEECRVIAHHKGKGRLAEMLGALSCKNERGTFRIGSGFSDEERRNPPPIGSLISYKYRGLTNKGKPRFATFWRIKEEENRPHFPQAE</sequence>
<evidence type="ECO:0000259" key="7">
    <source>
        <dbReference type="PROSITE" id="PS50160"/>
    </source>
</evidence>
<dbReference type="GO" id="GO:0006281">
    <property type="term" value="P:DNA repair"/>
    <property type="evidence" value="ECO:0007669"/>
    <property type="project" value="UniProtKB-KW"/>
</dbReference>
<organism evidence="8 9">
    <name type="scientific">Mesocricetibacter intestinalis</name>
    <dbReference type="NCBI Taxonomy" id="1521930"/>
    <lineage>
        <taxon>Bacteria</taxon>
        <taxon>Pseudomonadati</taxon>
        <taxon>Pseudomonadota</taxon>
        <taxon>Gammaproteobacteria</taxon>
        <taxon>Pasteurellales</taxon>
        <taxon>Pasteurellaceae</taxon>
        <taxon>Mesocricetibacter</taxon>
    </lineage>
</organism>
<dbReference type="AlphaFoldDB" id="A0A4R6VAR4"/>
<dbReference type="NCBIfam" id="NF006592">
    <property type="entry name" value="PRK09125.1"/>
    <property type="match status" value="1"/>
</dbReference>
<dbReference type="SUPFAM" id="SSF56091">
    <property type="entry name" value="DNA ligase/mRNA capping enzyme, catalytic domain"/>
    <property type="match status" value="1"/>
</dbReference>
<dbReference type="GO" id="GO:0006310">
    <property type="term" value="P:DNA recombination"/>
    <property type="evidence" value="ECO:0007669"/>
    <property type="project" value="InterPro"/>
</dbReference>
<dbReference type="Pfam" id="PF14743">
    <property type="entry name" value="DNA_ligase_OB_2"/>
    <property type="match status" value="1"/>
</dbReference>
<feature type="domain" description="ATP-dependent DNA ligase family profile" evidence="7">
    <location>
        <begin position="109"/>
        <end position="230"/>
    </location>
</feature>
<keyword evidence="5" id="KW-0234">DNA repair</keyword>
<dbReference type="InterPro" id="IPR012340">
    <property type="entry name" value="NA-bd_OB-fold"/>
</dbReference>
<dbReference type="RefSeq" id="WP_133544909.1">
    <property type="nucleotide sequence ID" value="NZ_SNYQ01000005.1"/>
</dbReference>
<name>A0A4R6VAR4_9PAST</name>
<keyword evidence="2 8" id="KW-0436">Ligase</keyword>
<evidence type="ECO:0000256" key="2">
    <source>
        <dbReference type="ARBA" id="ARBA00022598"/>
    </source>
</evidence>
<dbReference type="PROSITE" id="PS50160">
    <property type="entry name" value="DNA_LIGASE_A3"/>
    <property type="match status" value="1"/>
</dbReference>
<dbReference type="InterPro" id="IPR016059">
    <property type="entry name" value="DNA_ligase_ATP-dep_CS"/>
</dbReference>
<dbReference type="Gene3D" id="3.30.470.30">
    <property type="entry name" value="DNA ligase/mRNA capping enzyme"/>
    <property type="match status" value="1"/>
</dbReference>
<dbReference type="SUPFAM" id="SSF50249">
    <property type="entry name" value="Nucleic acid-binding proteins"/>
    <property type="match status" value="1"/>
</dbReference>
<dbReference type="GO" id="GO:0006260">
    <property type="term" value="P:DNA replication"/>
    <property type="evidence" value="ECO:0007669"/>
    <property type="project" value="UniProtKB-KW"/>
</dbReference>
<reference evidence="8 9" key="1">
    <citation type="submission" date="2019-03" db="EMBL/GenBank/DDBJ databases">
        <title>Genomic Encyclopedia of Type Strains, Phase IV (KMG-IV): sequencing the most valuable type-strain genomes for metagenomic binning, comparative biology and taxonomic classification.</title>
        <authorList>
            <person name="Goeker M."/>
        </authorList>
    </citation>
    <scope>NUCLEOTIDE SEQUENCE [LARGE SCALE GENOMIC DNA]</scope>
    <source>
        <strain evidence="8 9">DSM 28403</strain>
    </source>
</reference>
<evidence type="ECO:0000256" key="5">
    <source>
        <dbReference type="ARBA" id="ARBA00023204"/>
    </source>
</evidence>
<comment type="cofactor">
    <cofactor evidence="1">
        <name>a divalent metal cation</name>
        <dbReference type="ChEBI" id="CHEBI:60240"/>
    </cofactor>
</comment>
<dbReference type="Proteomes" id="UP000295657">
    <property type="component" value="Unassembled WGS sequence"/>
</dbReference>
<gene>
    <name evidence="8" type="ORF">EDC45_1419</name>
</gene>
<comment type="catalytic activity">
    <reaction evidence="6">
        <text>ATP + (deoxyribonucleotide)n-3'-hydroxyl + 5'-phospho-(deoxyribonucleotide)m = (deoxyribonucleotide)n+m + AMP + diphosphate.</text>
        <dbReference type="EC" id="6.5.1.1"/>
    </reaction>
</comment>
<evidence type="ECO:0000256" key="1">
    <source>
        <dbReference type="ARBA" id="ARBA00001968"/>
    </source>
</evidence>
<dbReference type="Gene3D" id="3.30.1490.70">
    <property type="match status" value="1"/>
</dbReference>
<keyword evidence="4" id="KW-0227">DNA damage</keyword>
<dbReference type="Pfam" id="PF01068">
    <property type="entry name" value="DNA_ligase_A_M"/>
    <property type="match status" value="1"/>
</dbReference>
<dbReference type="OrthoDB" id="9782700at2"/>
<evidence type="ECO:0000313" key="9">
    <source>
        <dbReference type="Proteomes" id="UP000295657"/>
    </source>
</evidence>
<dbReference type="InterPro" id="IPR029319">
    <property type="entry name" value="DNA_ligase_OB"/>
</dbReference>
<dbReference type="CDD" id="cd08041">
    <property type="entry name" value="OBF_kDNA_ligase_like"/>
    <property type="match status" value="1"/>
</dbReference>
<dbReference type="GO" id="GO:0003910">
    <property type="term" value="F:DNA ligase (ATP) activity"/>
    <property type="evidence" value="ECO:0007669"/>
    <property type="project" value="UniProtKB-EC"/>
</dbReference>
<dbReference type="InterPro" id="IPR050326">
    <property type="entry name" value="NAD_dep_DNA_ligaseB"/>
</dbReference>
<evidence type="ECO:0000256" key="3">
    <source>
        <dbReference type="ARBA" id="ARBA00022705"/>
    </source>
</evidence>
<dbReference type="PANTHER" id="PTHR47810:SF1">
    <property type="entry name" value="DNA LIGASE B"/>
    <property type="match status" value="1"/>
</dbReference>
<evidence type="ECO:0000256" key="4">
    <source>
        <dbReference type="ARBA" id="ARBA00022763"/>
    </source>
</evidence>
<evidence type="ECO:0000313" key="8">
    <source>
        <dbReference type="EMBL" id="TDQ57364.1"/>
    </source>
</evidence>
<dbReference type="Gene3D" id="2.40.50.140">
    <property type="entry name" value="Nucleic acid-binding proteins"/>
    <property type="match status" value="1"/>
</dbReference>
<dbReference type="GO" id="GO:0005524">
    <property type="term" value="F:ATP binding"/>
    <property type="evidence" value="ECO:0007669"/>
    <property type="project" value="InterPro"/>
</dbReference>
<dbReference type="EMBL" id="SNYQ01000005">
    <property type="protein sequence ID" value="TDQ57364.1"/>
    <property type="molecule type" value="Genomic_DNA"/>
</dbReference>